<evidence type="ECO:0000313" key="4">
    <source>
        <dbReference type="Proteomes" id="UP000602442"/>
    </source>
</evidence>
<dbReference type="InterPro" id="IPR007890">
    <property type="entry name" value="CHASE2"/>
</dbReference>
<comment type="caution">
    <text evidence="3">The sequence shown here is derived from an EMBL/GenBank/DDBJ whole genome shotgun (WGS) entry which is preliminary data.</text>
</comment>
<dbReference type="InterPro" id="IPR050706">
    <property type="entry name" value="Cyclic-di-GMP_PDE-like"/>
</dbReference>
<dbReference type="RefSeq" id="WP_197919729.1">
    <property type="nucleotide sequence ID" value="NZ_CAWPTA010000006.1"/>
</dbReference>
<dbReference type="PROSITE" id="PS50883">
    <property type="entry name" value="EAL"/>
    <property type="match status" value="1"/>
</dbReference>
<dbReference type="SMART" id="SM00052">
    <property type="entry name" value="EAL"/>
    <property type="match status" value="1"/>
</dbReference>
<evidence type="ECO:0000256" key="1">
    <source>
        <dbReference type="SAM" id="Phobius"/>
    </source>
</evidence>
<evidence type="ECO:0000259" key="2">
    <source>
        <dbReference type="PROSITE" id="PS50883"/>
    </source>
</evidence>
<dbReference type="Proteomes" id="UP000602442">
    <property type="component" value="Unassembled WGS sequence"/>
</dbReference>
<sequence length="736" mass="80592">MGLFDPVDQTIWAVQNLSATQNASGDVGYISTERDLTDANFPERRVELAHLIDRLDAAGAREIYIDGVFSQPTSEDADSTLNSSLRNFSGEAYLAQRVFESISLQIETKRSVPQIAEGIPEVASDKITNFLGFDWEGTYQVNTVDGMKPSIAAQVAGVEPTETNSFPINYSFDLSTIPSMSFAQARRNDADLSRFEGTVVIIEASQVEGFSIPGVRDVPSVLAHVFAAESLKAGHTRFVPGIFAAGILALLVLLAGLVAEKTIRRALYASLIVALIGFSAFSAVLGWRMGFADALAFAGIFAIFRLRTVWKESFALVDLETNLPSFAALETDRDVSETVPAIIVAKIHRFEQVRRSLPKDLHAEYMLRITNRLKAATQDATIYLGQGHLIAWVMHEKDPALLREHLEGLRALFSAPLLVADQQVDVGISFGVDISPSPNVARRLASAVEVAEKTNETYEPIAIADTASDDDLIWNISLQARIDAALSNGEIYLAYQPKVMVQTGEIIGVEALVRWKDPVKGHIPPDNFIRQCETAGRMTQLTRFVLQEACKAGNAFEDKGLNLPIAVNISATLVHEHQIVTMVSDVLDETGFDPRRLTLEITETYRISNIDRAAEVLTSLRQLGPKISMDDFGVGAASLEALLRLPFSELKIDRLFVSQITTSAKAEGIVRSILQMGKDLRIIVVAEGVEDSGTLTLLRDSGCLVAQGFGISRPVDFDRIIKFQIDNPKTLLQNMV</sequence>
<gene>
    <name evidence="3" type="ORF">I5L03_00440</name>
</gene>
<feature type="domain" description="EAL" evidence="2">
    <location>
        <begin position="475"/>
        <end position="728"/>
    </location>
</feature>
<dbReference type="SUPFAM" id="SSF141868">
    <property type="entry name" value="EAL domain-like"/>
    <property type="match status" value="1"/>
</dbReference>
<dbReference type="CDD" id="cd01948">
    <property type="entry name" value="EAL"/>
    <property type="match status" value="1"/>
</dbReference>
<evidence type="ECO:0000313" key="3">
    <source>
        <dbReference type="EMBL" id="MBH5321047.1"/>
    </source>
</evidence>
<protein>
    <submittedName>
        <fullName evidence="3">EAL domain-containing protein</fullName>
    </submittedName>
</protein>
<accession>A0ABS0MZA5</accession>
<dbReference type="Gene3D" id="3.30.70.270">
    <property type="match status" value="1"/>
</dbReference>
<keyword evidence="1" id="KW-0472">Membrane</keyword>
<keyword evidence="4" id="KW-1185">Reference proteome</keyword>
<feature type="transmembrane region" description="Helical" evidence="1">
    <location>
        <begin position="266"/>
        <end position="285"/>
    </location>
</feature>
<dbReference type="Pfam" id="PF00563">
    <property type="entry name" value="EAL"/>
    <property type="match status" value="1"/>
</dbReference>
<dbReference type="EMBL" id="JAEANY010000001">
    <property type="protein sequence ID" value="MBH5321047.1"/>
    <property type="molecule type" value="Genomic_DNA"/>
</dbReference>
<dbReference type="Gene3D" id="3.20.20.450">
    <property type="entry name" value="EAL domain"/>
    <property type="match status" value="1"/>
</dbReference>
<dbReference type="InterPro" id="IPR001633">
    <property type="entry name" value="EAL_dom"/>
</dbReference>
<feature type="transmembrane region" description="Helical" evidence="1">
    <location>
        <begin position="238"/>
        <end position="259"/>
    </location>
</feature>
<reference evidence="3 4" key="1">
    <citation type="submission" date="2020-11" db="EMBL/GenBank/DDBJ databases">
        <title>Erythrobacter sediminis sp. nov., a marine bacterium from a tidal flat of Garorim Bay.</title>
        <authorList>
            <person name="Kim D."/>
            <person name="Yoo Y."/>
            <person name="Kim J.-J."/>
        </authorList>
    </citation>
    <scope>NUCLEOTIDE SEQUENCE [LARGE SCALE GENOMIC DNA]</scope>
    <source>
        <strain evidence="3 4">JGD-13</strain>
    </source>
</reference>
<dbReference type="InterPro" id="IPR043128">
    <property type="entry name" value="Rev_trsase/Diguanyl_cyclase"/>
</dbReference>
<dbReference type="PANTHER" id="PTHR33121">
    <property type="entry name" value="CYCLIC DI-GMP PHOSPHODIESTERASE PDEF"/>
    <property type="match status" value="1"/>
</dbReference>
<keyword evidence="1" id="KW-0812">Transmembrane</keyword>
<dbReference type="SMART" id="SM01080">
    <property type="entry name" value="CHASE2"/>
    <property type="match status" value="1"/>
</dbReference>
<dbReference type="InterPro" id="IPR035919">
    <property type="entry name" value="EAL_sf"/>
</dbReference>
<name>A0ABS0MZA5_9SPHN</name>
<dbReference type="PANTHER" id="PTHR33121:SF79">
    <property type="entry name" value="CYCLIC DI-GMP PHOSPHODIESTERASE PDED-RELATED"/>
    <property type="match status" value="1"/>
</dbReference>
<proteinExistence type="predicted"/>
<keyword evidence="1" id="KW-1133">Transmembrane helix</keyword>
<organism evidence="3 4">
    <name type="scientific">Aurantiacibacter sediminis</name>
    <dbReference type="NCBI Taxonomy" id="2793064"/>
    <lineage>
        <taxon>Bacteria</taxon>
        <taxon>Pseudomonadati</taxon>
        <taxon>Pseudomonadota</taxon>
        <taxon>Alphaproteobacteria</taxon>
        <taxon>Sphingomonadales</taxon>
        <taxon>Erythrobacteraceae</taxon>
        <taxon>Aurantiacibacter</taxon>
    </lineage>
</organism>